<dbReference type="EMBL" id="BART01004980">
    <property type="protein sequence ID" value="GAG59392.1"/>
    <property type="molecule type" value="Genomic_DNA"/>
</dbReference>
<sequence length="275" mass="29861">NLLSLYIPSNPFYSLANNIVPAVVVFSIAVGLALIGIDNKEGLINHLTVLNAAIVRITEFVVNLAPYGVFAIMASAAGTMSVEEVGRLQVYFITYIAFWSILTFWMLPGLVTSLTPLSYGDVIWRTKDALVTAFATGNFLIILPVLASRSKEIIQKYNLNEKESNAALDIIIPTSYTFPSAGKVFSLAFILFAAWLSEITIPISQLPSFLVTGLFSFFGSTMVAVPFLLDLFRIPADLMQLFIISDAILSRFSVTVGAVQTLVLALLGTFAISDA</sequence>
<feature type="non-terminal residue" evidence="8">
    <location>
        <position position="275"/>
    </location>
</feature>
<dbReference type="GO" id="GO:0005886">
    <property type="term" value="C:plasma membrane"/>
    <property type="evidence" value="ECO:0007669"/>
    <property type="project" value="UniProtKB-SubCell"/>
</dbReference>
<feature type="transmembrane region" description="Helical" evidence="7">
    <location>
        <begin position="57"/>
        <end position="78"/>
    </location>
</feature>
<dbReference type="SUPFAM" id="SSF118215">
    <property type="entry name" value="Proton glutamate symport protein"/>
    <property type="match status" value="1"/>
</dbReference>
<dbReference type="GO" id="GO:0015293">
    <property type="term" value="F:symporter activity"/>
    <property type="evidence" value="ECO:0007669"/>
    <property type="project" value="UniProtKB-KW"/>
</dbReference>
<dbReference type="AlphaFoldDB" id="X0ZMT3"/>
<evidence type="ECO:0000256" key="6">
    <source>
        <dbReference type="ARBA" id="ARBA00023136"/>
    </source>
</evidence>
<evidence type="ECO:0000313" key="8">
    <source>
        <dbReference type="EMBL" id="GAG59392.1"/>
    </source>
</evidence>
<keyword evidence="4 7" id="KW-0812">Transmembrane</keyword>
<feature type="transmembrane region" description="Helical" evidence="7">
    <location>
        <begin position="129"/>
        <end position="147"/>
    </location>
</feature>
<gene>
    <name evidence="8" type="ORF">S01H4_11972</name>
</gene>
<organism evidence="8">
    <name type="scientific">marine sediment metagenome</name>
    <dbReference type="NCBI Taxonomy" id="412755"/>
    <lineage>
        <taxon>unclassified sequences</taxon>
        <taxon>metagenomes</taxon>
        <taxon>ecological metagenomes</taxon>
    </lineage>
</organism>
<comment type="subcellular location">
    <subcellularLocation>
        <location evidence="1">Cell membrane</location>
        <topology evidence="1">Multi-pass membrane protein</topology>
    </subcellularLocation>
</comment>
<dbReference type="Gene3D" id="1.10.3860.10">
    <property type="entry name" value="Sodium:dicarboxylate symporter"/>
    <property type="match status" value="1"/>
</dbReference>
<evidence type="ECO:0000256" key="5">
    <source>
        <dbReference type="ARBA" id="ARBA00022989"/>
    </source>
</evidence>
<feature type="transmembrane region" description="Helical" evidence="7">
    <location>
        <begin position="90"/>
        <end position="109"/>
    </location>
</feature>
<feature type="transmembrane region" description="Helical" evidence="7">
    <location>
        <begin position="184"/>
        <end position="203"/>
    </location>
</feature>
<protein>
    <submittedName>
        <fullName evidence="8">Uncharacterized protein</fullName>
    </submittedName>
</protein>
<keyword evidence="2" id="KW-0813">Transport</keyword>
<dbReference type="PANTHER" id="PTHR42865">
    <property type="entry name" value="PROTON/GLUTAMATE-ASPARTATE SYMPORTER"/>
    <property type="match status" value="1"/>
</dbReference>
<accession>X0ZMT3</accession>
<evidence type="ECO:0000256" key="7">
    <source>
        <dbReference type="SAM" id="Phobius"/>
    </source>
</evidence>
<keyword evidence="3" id="KW-1003">Cell membrane</keyword>
<dbReference type="PANTHER" id="PTHR42865:SF7">
    <property type="entry name" value="PROTON_GLUTAMATE-ASPARTATE SYMPORTER"/>
    <property type="match status" value="1"/>
</dbReference>
<comment type="caution">
    <text evidence="8">The sequence shown here is derived from an EMBL/GenBank/DDBJ whole genome shotgun (WGS) entry which is preliminary data.</text>
</comment>
<evidence type="ECO:0000256" key="3">
    <source>
        <dbReference type="ARBA" id="ARBA00022475"/>
    </source>
</evidence>
<keyword evidence="6 7" id="KW-0472">Membrane</keyword>
<feature type="transmembrane region" description="Helical" evidence="7">
    <location>
        <begin position="209"/>
        <end position="232"/>
    </location>
</feature>
<dbReference type="InterPro" id="IPR001991">
    <property type="entry name" value="Na-dicarboxylate_symporter"/>
</dbReference>
<name>X0ZMT3_9ZZZZ</name>
<proteinExistence type="predicted"/>
<keyword evidence="5 7" id="KW-1133">Transmembrane helix</keyword>
<evidence type="ECO:0000256" key="2">
    <source>
        <dbReference type="ARBA" id="ARBA00022448"/>
    </source>
</evidence>
<feature type="transmembrane region" description="Helical" evidence="7">
    <location>
        <begin position="252"/>
        <end position="272"/>
    </location>
</feature>
<evidence type="ECO:0000256" key="4">
    <source>
        <dbReference type="ARBA" id="ARBA00022692"/>
    </source>
</evidence>
<reference evidence="8" key="1">
    <citation type="journal article" date="2014" name="Front. Microbiol.">
        <title>High frequency of phylogenetically diverse reductive dehalogenase-homologous genes in deep subseafloor sedimentary metagenomes.</title>
        <authorList>
            <person name="Kawai M."/>
            <person name="Futagami T."/>
            <person name="Toyoda A."/>
            <person name="Takaki Y."/>
            <person name="Nishi S."/>
            <person name="Hori S."/>
            <person name="Arai W."/>
            <person name="Tsubouchi T."/>
            <person name="Morono Y."/>
            <person name="Uchiyama I."/>
            <person name="Ito T."/>
            <person name="Fujiyama A."/>
            <person name="Inagaki F."/>
            <person name="Takami H."/>
        </authorList>
    </citation>
    <scope>NUCLEOTIDE SEQUENCE</scope>
    <source>
        <strain evidence="8">Expedition CK06-06</strain>
    </source>
</reference>
<dbReference type="InterPro" id="IPR036458">
    <property type="entry name" value="Na:dicarbo_symporter_sf"/>
</dbReference>
<feature type="non-terminal residue" evidence="8">
    <location>
        <position position="1"/>
    </location>
</feature>
<evidence type="ECO:0000256" key="1">
    <source>
        <dbReference type="ARBA" id="ARBA00004651"/>
    </source>
</evidence>
<feature type="transmembrane region" description="Helical" evidence="7">
    <location>
        <begin position="12"/>
        <end position="37"/>
    </location>
</feature>
<dbReference type="Pfam" id="PF00375">
    <property type="entry name" value="SDF"/>
    <property type="match status" value="1"/>
</dbReference>